<sequence>MPGLLRRLFSPRWQHSDSAVRREAAARLAFSSQREALEQLAQDPEPDVRLAALQRIEDPEHLLAMRSKGQGSRELDQHLCALLCGRIGNIDLARRQHMVGTIDDPELLEVVALQGDNQQLRLSALQHINEESLLIRQACDNSIAAIRHAAAKRITSEEGLKILAHSARRDRHVMRDARDRLNRLRADANAIQRAKEQRESLLNALEQHSKSTWEPLYAGRFRHLEREWNKLASLPDASQENRFQDACLRCRKVIQDHEAQEHALQSSQQQREQADQEREALVMVLEDSLQALYQGETLTDQDLASLRSQKQITASRWQSLSELHLANESLRQRYDTALKTYDQIHQAYQRLYEHTDALKAAIKEGNEDELTTLVIACDWPSGLPLDKRLARAVHYLHLERDLAQKEDDSETEQRIERFDAELVRLEKLLDDGSFKGASRLHQRLRHLSEHLPASAESQHARLKRLGARLAELRDWRGFVAKPKREQLCQAIETLKQNTQLSERDRDHRHRQLVKEWKALGDAAASREHSERFRTASDHIRATLEEWHEHQQQERLRNLKEREALCEQLEALLEQPAAQADPDALRLIRDQARDRWHRTSPVPRDQAESIGRRFGRIRHHLQALIDRRANEIAEAKRALIEEIQTLSQAGLSAEQRASRAKALQQRWRELGRAPKGEEQALWRQFRHLCDRIFADRDAKRDDKAQKTKERLDQMQALIDRLDAWQPTCSQDASFLDQALGEAQTLEPLPSGRRTEGMRKRWTGIVRARRERLERIGVAEKVNRWRQLTPLINAHLHADNAALSGQHHDDVEVPEGLDLSSALLRAHNQRNAARHHSPAESDVAERLTRLRVHLSLLAGGPVLHQEEPLRLAIQVERLNDNRGQVPERADELASVLCELLATGPVSSGLWQREVGELDRLLDSLTQLPPP</sequence>
<evidence type="ECO:0000313" key="3">
    <source>
        <dbReference type="Proteomes" id="UP000324285"/>
    </source>
</evidence>
<evidence type="ECO:0000256" key="1">
    <source>
        <dbReference type="SAM" id="Coils"/>
    </source>
</evidence>
<evidence type="ECO:0000313" key="2">
    <source>
        <dbReference type="EMBL" id="QEM83338.1"/>
    </source>
</evidence>
<protein>
    <submittedName>
        <fullName evidence="2">DUF349 domain-containing protein</fullName>
    </submittedName>
</protein>
<feature type="coiled-coil region" evidence="1">
    <location>
        <begin position="174"/>
        <end position="211"/>
    </location>
</feature>
<reference evidence="2" key="1">
    <citation type="submission" date="2021-02" db="EMBL/GenBank/DDBJ databases">
        <title>Strain Y2R2, a novel species of the genus Halomonas.</title>
        <authorList>
            <person name="Huang H."/>
        </authorList>
    </citation>
    <scope>NUCLEOTIDE SEQUENCE</scope>
    <source>
        <strain evidence="2">Y2R2</strain>
    </source>
</reference>
<dbReference type="SUPFAM" id="SSF48371">
    <property type="entry name" value="ARM repeat"/>
    <property type="match status" value="1"/>
</dbReference>
<dbReference type="EMBL" id="CP038437">
    <property type="protein sequence ID" value="QEM83338.1"/>
    <property type="molecule type" value="Genomic_DNA"/>
</dbReference>
<dbReference type="Pfam" id="PF03993">
    <property type="entry name" value="DUF349"/>
    <property type="match status" value="3"/>
</dbReference>
<proteinExistence type="predicted"/>
<dbReference type="AlphaFoldDB" id="A0A5C1NLR2"/>
<dbReference type="InterPro" id="IPR007139">
    <property type="entry name" value="DUF349"/>
</dbReference>
<dbReference type="KEGG" id="hbh:E4T21_18575"/>
<dbReference type="OrthoDB" id="5523335at2"/>
<dbReference type="InterPro" id="IPR016024">
    <property type="entry name" value="ARM-type_fold"/>
</dbReference>
<accession>A0A5C1NLR2</accession>
<keyword evidence="1" id="KW-0175">Coiled coil</keyword>
<organism evidence="2 3">
    <name type="scientific">Halomonas binhaiensis</name>
    <dbReference type="NCBI Taxonomy" id="2562282"/>
    <lineage>
        <taxon>Bacteria</taxon>
        <taxon>Pseudomonadati</taxon>
        <taxon>Pseudomonadota</taxon>
        <taxon>Gammaproteobacteria</taxon>
        <taxon>Oceanospirillales</taxon>
        <taxon>Halomonadaceae</taxon>
        <taxon>Halomonas</taxon>
    </lineage>
</organism>
<gene>
    <name evidence="2" type="ORF">E4T21_18575</name>
</gene>
<keyword evidence="3" id="KW-1185">Reference proteome</keyword>
<dbReference type="RefSeq" id="WP_149286460.1">
    <property type="nucleotide sequence ID" value="NZ_CP038437.2"/>
</dbReference>
<dbReference type="Proteomes" id="UP000324285">
    <property type="component" value="Chromosome"/>
</dbReference>
<name>A0A5C1NLR2_9GAMM</name>